<protein>
    <submittedName>
        <fullName evidence="2">Uncharacterized protein</fullName>
    </submittedName>
</protein>
<accession>A0A1F5N8U5</accession>
<gene>
    <name evidence="2" type="ORF">A2717_00850</name>
</gene>
<reference evidence="2 3" key="1">
    <citation type="journal article" date="2016" name="Nat. Commun.">
        <title>Thousands of microbial genomes shed light on interconnected biogeochemical processes in an aquifer system.</title>
        <authorList>
            <person name="Anantharaman K."/>
            <person name="Brown C.T."/>
            <person name="Hug L.A."/>
            <person name="Sharon I."/>
            <person name="Castelle C.J."/>
            <person name="Probst A.J."/>
            <person name="Thomas B.C."/>
            <person name="Singh A."/>
            <person name="Wilkins M.J."/>
            <person name="Karaoz U."/>
            <person name="Brodie E.L."/>
            <person name="Williams K.H."/>
            <person name="Hubbard S.S."/>
            <person name="Banfield J.F."/>
        </authorList>
    </citation>
    <scope>NUCLEOTIDE SEQUENCE [LARGE SCALE GENOMIC DNA]</scope>
</reference>
<dbReference type="STRING" id="1817821.A2717_00850"/>
<keyword evidence="1" id="KW-1133">Transmembrane helix</keyword>
<proteinExistence type="predicted"/>
<dbReference type="InterPro" id="IPR007813">
    <property type="entry name" value="PilN"/>
</dbReference>
<keyword evidence="1" id="KW-0472">Membrane</keyword>
<evidence type="ECO:0000256" key="1">
    <source>
        <dbReference type="SAM" id="Phobius"/>
    </source>
</evidence>
<dbReference type="EMBL" id="MFEH01000002">
    <property type="protein sequence ID" value="OGE74065.1"/>
    <property type="molecule type" value="Genomic_DNA"/>
</dbReference>
<sequence length="190" mass="20968">MTDINLLQSQIKDTTVASTQRTSMFVTLVVIIFIALVAGNVLLYLLTKTTEKQTAEVLEENNELQISINKVSKELDAAKSLQAKLANASMLLEKHTLTTPLLEELEKYTFIKSRYFAADFNKDNNKIHLEGNVPTYTDLGKLILGLSTSENFQNVKLLSVSDGSAKAAAGSGKVYSFSIDMNVIPKIYTK</sequence>
<dbReference type="Proteomes" id="UP000177610">
    <property type="component" value="Unassembled WGS sequence"/>
</dbReference>
<evidence type="ECO:0000313" key="2">
    <source>
        <dbReference type="EMBL" id="OGE74065.1"/>
    </source>
</evidence>
<dbReference type="AlphaFoldDB" id="A0A1F5N8U5"/>
<evidence type="ECO:0000313" key="3">
    <source>
        <dbReference type="Proteomes" id="UP000177610"/>
    </source>
</evidence>
<feature type="transmembrane region" description="Helical" evidence="1">
    <location>
        <begin position="24"/>
        <end position="46"/>
    </location>
</feature>
<dbReference type="Pfam" id="PF05137">
    <property type="entry name" value="PilN"/>
    <property type="match status" value="1"/>
</dbReference>
<comment type="caution">
    <text evidence="2">The sequence shown here is derived from an EMBL/GenBank/DDBJ whole genome shotgun (WGS) entry which is preliminary data.</text>
</comment>
<name>A0A1F5N8U5_9BACT</name>
<keyword evidence="1" id="KW-0812">Transmembrane</keyword>
<organism evidence="2 3">
    <name type="scientific">Candidatus Doudnabacteria bacterium RIFCSPHIGHO2_01_FULL_41_86</name>
    <dbReference type="NCBI Taxonomy" id="1817821"/>
    <lineage>
        <taxon>Bacteria</taxon>
        <taxon>Candidatus Doudnaibacteriota</taxon>
    </lineage>
</organism>